<dbReference type="EMBL" id="MNCJ02000327">
    <property type="protein sequence ID" value="KAF5778626.1"/>
    <property type="molecule type" value="Genomic_DNA"/>
</dbReference>
<reference evidence="2" key="3">
    <citation type="submission" date="2020-06" db="EMBL/GenBank/DDBJ databases">
        <title>Helianthus annuus Genome sequencing and assembly Release 2.</title>
        <authorList>
            <person name="Gouzy J."/>
            <person name="Langlade N."/>
            <person name="Munos S."/>
        </authorList>
    </citation>
    <scope>NUCLEOTIDE SEQUENCE</scope>
    <source>
        <tissue evidence="2">Leaves</tissue>
    </source>
</reference>
<accession>A0A251UBL6</accession>
<dbReference type="InterPro" id="IPR000916">
    <property type="entry name" value="Bet_v_I/MLP"/>
</dbReference>
<evidence type="ECO:0000313" key="3">
    <source>
        <dbReference type="EMBL" id="OTG20735.1"/>
    </source>
</evidence>
<organism evidence="3 4">
    <name type="scientific">Helianthus annuus</name>
    <name type="common">Common sunflower</name>
    <dbReference type="NCBI Taxonomy" id="4232"/>
    <lineage>
        <taxon>Eukaryota</taxon>
        <taxon>Viridiplantae</taxon>
        <taxon>Streptophyta</taxon>
        <taxon>Embryophyta</taxon>
        <taxon>Tracheophyta</taxon>
        <taxon>Spermatophyta</taxon>
        <taxon>Magnoliopsida</taxon>
        <taxon>eudicotyledons</taxon>
        <taxon>Gunneridae</taxon>
        <taxon>Pentapetalae</taxon>
        <taxon>asterids</taxon>
        <taxon>campanulids</taxon>
        <taxon>Asterales</taxon>
        <taxon>Asteraceae</taxon>
        <taxon>Asteroideae</taxon>
        <taxon>Heliantheae alliance</taxon>
        <taxon>Heliantheae</taxon>
        <taxon>Helianthus</taxon>
    </lineage>
</organism>
<gene>
    <name evidence="3" type="ORF">HannXRQ_Chr07g0196391</name>
    <name evidence="2" type="ORF">HanXRQr2_Chr12g0549681</name>
</gene>
<name>A0A251UBL6_HELAN</name>
<dbReference type="SUPFAM" id="SSF55961">
    <property type="entry name" value="Bet v1-like"/>
    <property type="match status" value="1"/>
</dbReference>
<dbReference type="OMA" id="KYYHMLT"/>
<dbReference type="EMBL" id="CM007896">
    <property type="protein sequence ID" value="OTG20735.1"/>
    <property type="molecule type" value="Genomic_DNA"/>
</dbReference>
<dbReference type="Proteomes" id="UP000215914">
    <property type="component" value="Chromosome 7"/>
</dbReference>
<reference evidence="2 4" key="1">
    <citation type="journal article" date="2017" name="Nature">
        <title>The sunflower genome provides insights into oil metabolism, flowering and Asterid evolution.</title>
        <authorList>
            <person name="Badouin H."/>
            <person name="Gouzy J."/>
            <person name="Grassa C.J."/>
            <person name="Murat F."/>
            <person name="Staton S.E."/>
            <person name="Cottret L."/>
            <person name="Lelandais-Briere C."/>
            <person name="Owens G.L."/>
            <person name="Carrere S."/>
            <person name="Mayjonade B."/>
            <person name="Legrand L."/>
            <person name="Gill N."/>
            <person name="Kane N.C."/>
            <person name="Bowers J.E."/>
            <person name="Hubner S."/>
            <person name="Bellec A."/>
            <person name="Berard A."/>
            <person name="Berges H."/>
            <person name="Blanchet N."/>
            <person name="Boniface M.C."/>
            <person name="Brunel D."/>
            <person name="Catrice O."/>
            <person name="Chaidir N."/>
            <person name="Claudel C."/>
            <person name="Donnadieu C."/>
            <person name="Faraut T."/>
            <person name="Fievet G."/>
            <person name="Helmstetter N."/>
            <person name="King M."/>
            <person name="Knapp S.J."/>
            <person name="Lai Z."/>
            <person name="Le Paslier M.C."/>
            <person name="Lippi Y."/>
            <person name="Lorenzon L."/>
            <person name="Mandel J.R."/>
            <person name="Marage G."/>
            <person name="Marchand G."/>
            <person name="Marquand E."/>
            <person name="Bret-Mestries E."/>
            <person name="Morien E."/>
            <person name="Nambeesan S."/>
            <person name="Nguyen T."/>
            <person name="Pegot-Espagnet P."/>
            <person name="Pouilly N."/>
            <person name="Raftis F."/>
            <person name="Sallet E."/>
            <person name="Schiex T."/>
            <person name="Thomas J."/>
            <person name="Vandecasteele C."/>
            <person name="Vares D."/>
            <person name="Vear F."/>
            <person name="Vautrin S."/>
            <person name="Crespi M."/>
            <person name="Mangin B."/>
            <person name="Burke J.M."/>
            <person name="Salse J."/>
            <person name="Munos S."/>
            <person name="Vincourt P."/>
            <person name="Rieseberg L.H."/>
            <person name="Langlade N.B."/>
        </authorList>
    </citation>
    <scope>NUCLEOTIDE SEQUENCE [LARGE SCALE GENOMIC DNA]</scope>
    <source>
        <strain evidence="4">cv. SF193</strain>
        <tissue evidence="2">Leaves</tissue>
    </source>
</reference>
<dbReference type="Gene3D" id="3.30.530.20">
    <property type="match status" value="1"/>
</dbReference>
<dbReference type="SMART" id="SM01037">
    <property type="entry name" value="Bet_v_1"/>
    <property type="match status" value="1"/>
</dbReference>
<dbReference type="Pfam" id="PF00407">
    <property type="entry name" value="Bet_v_1"/>
    <property type="match status" value="1"/>
</dbReference>
<dbReference type="InterPro" id="IPR023393">
    <property type="entry name" value="START-like_dom_sf"/>
</dbReference>
<dbReference type="CDD" id="cd07816">
    <property type="entry name" value="Bet_v1-like"/>
    <property type="match status" value="1"/>
</dbReference>
<proteinExistence type="predicted"/>
<keyword evidence="4" id="KW-1185">Reference proteome</keyword>
<dbReference type="InParanoid" id="A0A251UBL6"/>
<evidence type="ECO:0000313" key="2">
    <source>
        <dbReference type="EMBL" id="KAF5778626.1"/>
    </source>
</evidence>
<reference evidence="3" key="2">
    <citation type="submission" date="2017-02" db="EMBL/GenBank/DDBJ databases">
        <title>Sunflower complete genome.</title>
        <authorList>
            <person name="Langlade N."/>
            <person name="Munos S."/>
        </authorList>
    </citation>
    <scope>NUCLEOTIDE SEQUENCE [LARGE SCALE GENOMIC DNA]</scope>
    <source>
        <tissue evidence="3">Leaves</tissue>
    </source>
</reference>
<dbReference type="Gramene" id="mRNA:HanXRQr2_Chr12g0549681">
    <property type="protein sequence ID" value="mRNA:HanXRQr2_Chr12g0549681"/>
    <property type="gene ID" value="HanXRQr2_Chr12g0549681"/>
</dbReference>
<dbReference type="OrthoDB" id="1858121at2759"/>
<dbReference type="PANTHER" id="PTHR31907">
    <property type="entry name" value="MLP-LIKE PROTEIN 423"/>
    <property type="match status" value="1"/>
</dbReference>
<dbReference type="AlphaFoldDB" id="A0A251UBL6"/>
<evidence type="ECO:0000313" key="4">
    <source>
        <dbReference type="Proteomes" id="UP000215914"/>
    </source>
</evidence>
<dbReference type="FunCoup" id="A0A251UBL6">
    <property type="interactions" value="407"/>
</dbReference>
<sequence>MALSGKRVAQIEIKPKGDVFHKLWKANPHHIPNLSPTLVQNCQLHEGEIGTVGCVLHWNYLYEGKDCVAKTRILAIDDEKKLTTYQVVEGDFLKLYKNIYMYCHVDTKGPNHVVTWTFEYEKLSPDVPDPDALLDFYKRLTKDIETKHL</sequence>
<evidence type="ECO:0000259" key="1">
    <source>
        <dbReference type="SMART" id="SM01037"/>
    </source>
</evidence>
<protein>
    <submittedName>
        <fullName evidence="2">Bet v I/Major latex protein</fullName>
    </submittedName>
    <submittedName>
        <fullName evidence="3">Putative START-like domain-containing protein</fullName>
    </submittedName>
</protein>
<feature type="domain" description="Bet v I/Major latex protein" evidence="1">
    <location>
        <begin position="2"/>
        <end position="148"/>
    </location>
</feature>
<dbReference type="InterPro" id="IPR051761">
    <property type="entry name" value="MLP-like_ligand-binding"/>
</dbReference>
<dbReference type="GO" id="GO:0006952">
    <property type="term" value="P:defense response"/>
    <property type="evidence" value="ECO:0007669"/>
    <property type="project" value="InterPro"/>
</dbReference>